<dbReference type="Proteomes" id="UP000050761">
    <property type="component" value="Unassembled WGS sequence"/>
</dbReference>
<reference evidence="4" key="2">
    <citation type="submission" date="2019-09" db="UniProtKB">
        <authorList>
            <consortium name="WormBaseParasite"/>
        </authorList>
    </citation>
    <scope>IDENTIFICATION</scope>
</reference>
<sequence>MVDKLGDEVELIENDCLDRLYSKVTQQGWKARCDTAAGDVDLEIIGMCRQHLYCRTSTCPPNTKICWLHSVCLNASVVAIAILCVVFGVLESRVGFSSRFCQGDRIYSSAYYWKKRMDTIQHCVCMENDDGESLDTGSSFGFDS</sequence>
<evidence type="ECO:0000313" key="4">
    <source>
        <dbReference type="WBParaSite" id="HPBE_0000374501-mRNA-1"/>
    </source>
</evidence>
<reference evidence="2 3" key="1">
    <citation type="submission" date="2018-11" db="EMBL/GenBank/DDBJ databases">
        <authorList>
            <consortium name="Pathogen Informatics"/>
        </authorList>
    </citation>
    <scope>NUCLEOTIDE SEQUENCE [LARGE SCALE GENOMIC DNA]</scope>
</reference>
<keyword evidence="1" id="KW-1133">Transmembrane helix</keyword>
<dbReference type="WBParaSite" id="HPBE_0000374501-mRNA-1">
    <property type="protein sequence ID" value="HPBE_0000374501-mRNA-1"/>
    <property type="gene ID" value="HPBE_0000374501"/>
</dbReference>
<accession>A0A183FC53</accession>
<accession>A0A3P7V3F0</accession>
<evidence type="ECO:0000313" key="2">
    <source>
        <dbReference type="EMBL" id="VDO41886.1"/>
    </source>
</evidence>
<evidence type="ECO:0000313" key="3">
    <source>
        <dbReference type="Proteomes" id="UP000050761"/>
    </source>
</evidence>
<feature type="transmembrane region" description="Helical" evidence="1">
    <location>
        <begin position="67"/>
        <end position="90"/>
    </location>
</feature>
<protein>
    <submittedName>
        <fullName evidence="4">Tetraspanin</fullName>
    </submittedName>
</protein>
<dbReference type="AlphaFoldDB" id="A0A183FC53"/>
<proteinExistence type="predicted"/>
<name>A0A183FC53_HELPZ</name>
<keyword evidence="1" id="KW-0812">Transmembrane</keyword>
<organism evidence="3 4">
    <name type="scientific">Heligmosomoides polygyrus</name>
    <name type="common">Parasitic roundworm</name>
    <dbReference type="NCBI Taxonomy" id="6339"/>
    <lineage>
        <taxon>Eukaryota</taxon>
        <taxon>Metazoa</taxon>
        <taxon>Ecdysozoa</taxon>
        <taxon>Nematoda</taxon>
        <taxon>Chromadorea</taxon>
        <taxon>Rhabditida</taxon>
        <taxon>Rhabditina</taxon>
        <taxon>Rhabditomorpha</taxon>
        <taxon>Strongyloidea</taxon>
        <taxon>Heligmosomidae</taxon>
        <taxon>Heligmosomoides</taxon>
    </lineage>
</organism>
<keyword evidence="1" id="KW-0472">Membrane</keyword>
<keyword evidence="3" id="KW-1185">Reference proteome</keyword>
<dbReference type="EMBL" id="UZAH01013861">
    <property type="protein sequence ID" value="VDO41886.1"/>
    <property type="molecule type" value="Genomic_DNA"/>
</dbReference>
<gene>
    <name evidence="2" type="ORF">HPBE_LOCUS3745</name>
</gene>
<evidence type="ECO:0000256" key="1">
    <source>
        <dbReference type="SAM" id="Phobius"/>
    </source>
</evidence>